<comment type="caution">
    <text evidence="2">The sequence shown here is derived from an EMBL/GenBank/DDBJ whole genome shotgun (WGS) entry which is preliminary data.</text>
</comment>
<reference evidence="2 3" key="1">
    <citation type="journal article" date="2018" name="Front. Plant Sci.">
        <title>Red Clover (Trifolium pratense) and Zigzag Clover (T. medium) - A Picture of Genomic Similarities and Differences.</title>
        <authorList>
            <person name="Dluhosova J."/>
            <person name="Istvanek J."/>
            <person name="Nedelnik J."/>
            <person name="Repkova J."/>
        </authorList>
    </citation>
    <scope>NUCLEOTIDE SEQUENCE [LARGE SCALE GENOMIC DNA]</scope>
    <source>
        <strain evidence="3">cv. 10/8</strain>
        <tissue evidence="2">Leaf</tissue>
    </source>
</reference>
<protein>
    <submittedName>
        <fullName evidence="2">Uncharacterized protein</fullName>
    </submittedName>
</protein>
<name>A0A392W2L8_9FABA</name>
<dbReference type="EMBL" id="LXQA011344502">
    <property type="protein sequence ID" value="MCI93999.1"/>
    <property type="molecule type" value="Genomic_DNA"/>
</dbReference>
<feature type="region of interest" description="Disordered" evidence="1">
    <location>
        <begin position="1"/>
        <end position="26"/>
    </location>
</feature>
<feature type="non-terminal residue" evidence="2">
    <location>
        <position position="1"/>
    </location>
</feature>
<sequence length="26" mass="2833">DYGVSSGVNHQGFEEATIKRRGTPNL</sequence>
<evidence type="ECO:0000313" key="2">
    <source>
        <dbReference type="EMBL" id="MCI93999.1"/>
    </source>
</evidence>
<keyword evidence="3" id="KW-1185">Reference proteome</keyword>
<accession>A0A392W2L8</accession>
<evidence type="ECO:0000256" key="1">
    <source>
        <dbReference type="SAM" id="MobiDB-lite"/>
    </source>
</evidence>
<proteinExistence type="predicted"/>
<evidence type="ECO:0000313" key="3">
    <source>
        <dbReference type="Proteomes" id="UP000265520"/>
    </source>
</evidence>
<organism evidence="2 3">
    <name type="scientific">Trifolium medium</name>
    <dbReference type="NCBI Taxonomy" id="97028"/>
    <lineage>
        <taxon>Eukaryota</taxon>
        <taxon>Viridiplantae</taxon>
        <taxon>Streptophyta</taxon>
        <taxon>Embryophyta</taxon>
        <taxon>Tracheophyta</taxon>
        <taxon>Spermatophyta</taxon>
        <taxon>Magnoliopsida</taxon>
        <taxon>eudicotyledons</taxon>
        <taxon>Gunneridae</taxon>
        <taxon>Pentapetalae</taxon>
        <taxon>rosids</taxon>
        <taxon>fabids</taxon>
        <taxon>Fabales</taxon>
        <taxon>Fabaceae</taxon>
        <taxon>Papilionoideae</taxon>
        <taxon>50 kb inversion clade</taxon>
        <taxon>NPAAA clade</taxon>
        <taxon>Hologalegina</taxon>
        <taxon>IRL clade</taxon>
        <taxon>Trifolieae</taxon>
        <taxon>Trifolium</taxon>
    </lineage>
</organism>
<dbReference type="Proteomes" id="UP000265520">
    <property type="component" value="Unassembled WGS sequence"/>
</dbReference>
<dbReference type="AlphaFoldDB" id="A0A392W2L8"/>